<feature type="region of interest" description="Disordered" evidence="1">
    <location>
        <begin position="307"/>
        <end position="424"/>
    </location>
</feature>
<dbReference type="VEuPathDB" id="FungiDB:MMYC01_201216"/>
<dbReference type="AlphaFoldDB" id="A0A175WFJ9"/>
<dbReference type="STRING" id="100816.A0A175WFJ9"/>
<feature type="compositionally biased region" description="Basic and acidic residues" evidence="1">
    <location>
        <begin position="411"/>
        <end position="424"/>
    </location>
</feature>
<sequence length="1170" mass="125687">MNPCFGGPDRDWLHPERFCNQPIYCEALHNPDDVICPGSDDEAYRSPTDRRMRYEAQAQRFLEGKPIFLLSASLRGPFDRKSGWINPWRSKSASRTKSVRRRRPPASRRATVEQNESSNAPDSSPYNLPTPENKSVLPCNTNTSPRYMDDESFSRVWDWRDRVLAELQDHASPSQSVSQAEQASLDSRLATQHSVAQVASFDGGSKSSPEPLSPGVVGCTATQGIPRISRREVRESSPCPQDRAGRVACSSQALVSASCLNSSGPPAMAEDFNALNVADLSPHAEKIYGQSVMSERATSTDKEPLGAQCASTESVPAKEAPLVRPPAKRENAEVVETSTPRETLPEATASFVHAKAQASPRADGSFRYRRNDRRDIPKPSRPGSKLFDSLYPALDADRYPTPSDRPTSNPSEDKEIRGTCQERKISDGVLADAVEGLQEVVTAATEVEGRGTPEDLPKDTPEIMPCQPMEEPDGCVAGPGQRAGDEEDGDGDGEGEAASQIDGPTLVPSRSSSGPGHPSISSFGHFSAEKQSQDIISEPAALPRRLLWPKSRRSANNDSALMLALEPEPTPNSTQPEPVELGHGCSVGEGVFDHVDISKAVQAPPKGQALASIQQEQPSIVSENIGEHAESMAENAKESEREDERMLGQGELQAGIVTESDSRNGAGPETQPAAPSPGPGIQSPWANGNAAPLPHRVPDLNKSGGGEIPGDTDTRAAQSPWTNQANAVPHTPPITEQLRPPQIGNLDLSFIASQTLELAASQSPWARGDSQITAREVTAREVTVFNPLSSPANSVVLPTATHRIAQSQQSAEREEDIDMCNSQLYPPHPSTPETKQSGLPTPDFTFPVRSFRDFMTPSPQRPAKKRRLSTDAASHLPSTQALINAAISNPWAKPFASKPRRQKRVSWAPLPDEAEPGTPEVNISITAANSPCSAELSTSSTNVIRTRTLTQTLRAGSPPPSILATSRLPTDANQKFAKHFAAVANRRWHGSGGGVAVRKTPGLQKGRLLPSESQQVCPSPAVDAMAEAFLQADAHHPNEGRRASCSSPSSALRAGDEGEAGVTAVQVQAFTGMEIMENGSGNGDDDDDDDKENRERGPMLSLPAEEAEASQLIDDVSAVMENLDDYLGGGAWDLDAELAKANASERRREAECRESGFGRLSGLMDTGVWN</sequence>
<evidence type="ECO:0000313" key="2">
    <source>
        <dbReference type="EMBL" id="KXX82558.1"/>
    </source>
</evidence>
<feature type="compositionally biased region" description="Basic and acidic residues" evidence="1">
    <location>
        <begin position="625"/>
        <end position="646"/>
    </location>
</feature>
<feature type="region of interest" description="Disordered" evidence="1">
    <location>
        <begin position="1036"/>
        <end position="1060"/>
    </location>
</feature>
<feature type="compositionally biased region" description="Polar residues" evidence="1">
    <location>
        <begin position="611"/>
        <end position="622"/>
    </location>
</feature>
<feature type="compositionally biased region" description="Basic residues" evidence="1">
    <location>
        <begin position="92"/>
        <end position="106"/>
    </location>
</feature>
<keyword evidence="3" id="KW-1185">Reference proteome</keyword>
<feature type="region of interest" description="Disordered" evidence="1">
    <location>
        <begin position="85"/>
        <end position="147"/>
    </location>
</feature>
<dbReference type="EMBL" id="LCTW02000012">
    <property type="protein sequence ID" value="KXX82558.1"/>
    <property type="molecule type" value="Genomic_DNA"/>
</dbReference>
<feature type="region of interest" description="Disordered" evidence="1">
    <location>
        <begin position="821"/>
        <end position="874"/>
    </location>
</feature>
<feature type="compositionally biased region" description="Low complexity" evidence="1">
    <location>
        <begin position="508"/>
        <end position="524"/>
    </location>
</feature>
<feature type="region of interest" description="Disordered" evidence="1">
    <location>
        <begin position="566"/>
        <end position="587"/>
    </location>
</feature>
<feature type="region of interest" description="Disordered" evidence="1">
    <location>
        <begin position="169"/>
        <end position="246"/>
    </location>
</feature>
<evidence type="ECO:0000256" key="1">
    <source>
        <dbReference type="SAM" id="MobiDB-lite"/>
    </source>
</evidence>
<gene>
    <name evidence="2" type="ORF">MMYC01_201216</name>
</gene>
<comment type="caution">
    <text evidence="2">The sequence shown here is derived from an EMBL/GenBank/DDBJ whole genome shotgun (WGS) entry which is preliminary data.</text>
</comment>
<feature type="compositionally biased region" description="Basic and acidic residues" evidence="1">
    <location>
        <begin position="447"/>
        <end position="461"/>
    </location>
</feature>
<feature type="region of interest" description="Disordered" evidence="1">
    <location>
        <begin position="606"/>
        <end position="740"/>
    </location>
</feature>
<feature type="region of interest" description="Disordered" evidence="1">
    <location>
        <begin position="893"/>
        <end position="918"/>
    </location>
</feature>
<feature type="compositionally biased region" description="Polar residues" evidence="1">
    <location>
        <begin position="112"/>
        <end position="145"/>
    </location>
</feature>
<protein>
    <recommendedName>
        <fullName evidence="4">Protamine P1</fullName>
    </recommendedName>
</protein>
<feature type="region of interest" description="Disordered" evidence="1">
    <location>
        <begin position="443"/>
        <end position="543"/>
    </location>
</feature>
<feature type="compositionally biased region" description="Acidic residues" evidence="1">
    <location>
        <begin position="485"/>
        <end position="495"/>
    </location>
</feature>
<feature type="region of interest" description="Disordered" evidence="1">
    <location>
        <begin position="1073"/>
        <end position="1108"/>
    </location>
</feature>
<dbReference type="OrthoDB" id="5419922at2759"/>
<evidence type="ECO:0008006" key="4">
    <source>
        <dbReference type="Google" id="ProtNLM"/>
    </source>
</evidence>
<feature type="compositionally biased region" description="Polar residues" evidence="1">
    <location>
        <begin position="715"/>
        <end position="726"/>
    </location>
</feature>
<feature type="compositionally biased region" description="Polar residues" evidence="1">
    <location>
        <begin position="171"/>
        <end position="197"/>
    </location>
</feature>
<organism evidence="2 3">
    <name type="scientific">Madurella mycetomatis</name>
    <dbReference type="NCBI Taxonomy" id="100816"/>
    <lineage>
        <taxon>Eukaryota</taxon>
        <taxon>Fungi</taxon>
        <taxon>Dikarya</taxon>
        <taxon>Ascomycota</taxon>
        <taxon>Pezizomycotina</taxon>
        <taxon>Sordariomycetes</taxon>
        <taxon>Sordariomycetidae</taxon>
        <taxon>Sordariales</taxon>
        <taxon>Sordariales incertae sedis</taxon>
        <taxon>Madurella</taxon>
    </lineage>
</organism>
<proteinExistence type="predicted"/>
<accession>A0A175WFJ9</accession>
<evidence type="ECO:0000313" key="3">
    <source>
        <dbReference type="Proteomes" id="UP000078237"/>
    </source>
</evidence>
<dbReference type="Proteomes" id="UP000078237">
    <property type="component" value="Unassembled WGS sequence"/>
</dbReference>
<reference evidence="2 3" key="1">
    <citation type="journal article" date="2016" name="Genome Announc.">
        <title>Genome Sequence of Madurella mycetomatis mm55, Isolated from a Human Mycetoma Case in Sudan.</title>
        <authorList>
            <person name="Smit S."/>
            <person name="Derks M.F."/>
            <person name="Bervoets S."/>
            <person name="Fahal A."/>
            <person name="van Leeuwen W."/>
            <person name="van Belkum A."/>
            <person name="van de Sande W.W."/>
        </authorList>
    </citation>
    <scope>NUCLEOTIDE SEQUENCE [LARGE SCALE GENOMIC DNA]</scope>
    <source>
        <strain evidence="3">mm55</strain>
    </source>
</reference>
<name>A0A175WFJ9_9PEZI</name>